<accession>A0A835BMH4</accession>
<reference evidence="3" key="1">
    <citation type="submission" date="2020-07" db="EMBL/GenBank/DDBJ databases">
        <title>Genome sequence and genetic diversity analysis of an under-domesticated orphan crop, white fonio (Digitaria exilis).</title>
        <authorList>
            <person name="Bennetzen J.L."/>
            <person name="Chen S."/>
            <person name="Ma X."/>
            <person name="Wang X."/>
            <person name="Yssel A.E.J."/>
            <person name="Chaluvadi S.R."/>
            <person name="Johnson M."/>
            <person name="Gangashetty P."/>
            <person name="Hamidou F."/>
            <person name="Sanogo M.D."/>
            <person name="Zwaenepoel A."/>
            <person name="Wallace J."/>
            <person name="Van De Peer Y."/>
            <person name="Van Deynze A."/>
        </authorList>
    </citation>
    <scope>NUCLEOTIDE SEQUENCE</scope>
    <source>
        <tissue evidence="3">Leaves</tissue>
    </source>
</reference>
<dbReference type="PANTHER" id="PTHR33179">
    <property type="entry name" value="VQ MOTIF-CONTAINING PROTEIN"/>
    <property type="match status" value="1"/>
</dbReference>
<evidence type="ECO:0000256" key="1">
    <source>
        <dbReference type="SAM" id="MobiDB-lite"/>
    </source>
</evidence>
<feature type="region of interest" description="Disordered" evidence="1">
    <location>
        <begin position="57"/>
        <end position="135"/>
    </location>
</feature>
<protein>
    <recommendedName>
        <fullName evidence="2">VQ domain-containing protein</fullName>
    </recommendedName>
</protein>
<evidence type="ECO:0000313" key="3">
    <source>
        <dbReference type="EMBL" id="KAF8697397.1"/>
    </source>
</evidence>
<dbReference type="Proteomes" id="UP000636709">
    <property type="component" value="Unassembled WGS sequence"/>
</dbReference>
<gene>
    <name evidence="3" type="ORF">HU200_035995</name>
</gene>
<feature type="region of interest" description="Disordered" evidence="1">
    <location>
        <begin position="337"/>
        <end position="372"/>
    </location>
</feature>
<feature type="domain" description="VQ" evidence="2">
    <location>
        <begin position="131"/>
        <end position="158"/>
    </location>
</feature>
<feature type="compositionally biased region" description="Basic residues" evidence="1">
    <location>
        <begin position="121"/>
        <end position="130"/>
    </location>
</feature>
<feature type="compositionally biased region" description="Polar residues" evidence="1">
    <location>
        <begin position="58"/>
        <end position="67"/>
    </location>
</feature>
<dbReference type="OrthoDB" id="780193at2759"/>
<dbReference type="InterPro" id="IPR008889">
    <property type="entry name" value="VQ"/>
</dbReference>
<evidence type="ECO:0000259" key="2">
    <source>
        <dbReference type="Pfam" id="PF05678"/>
    </source>
</evidence>
<feature type="compositionally biased region" description="Low complexity" evidence="1">
    <location>
        <begin position="68"/>
        <end position="120"/>
    </location>
</feature>
<comment type="caution">
    <text evidence="3">The sequence shown here is derived from an EMBL/GenBank/DDBJ whole genome shotgun (WGS) entry which is preliminary data.</text>
</comment>
<proteinExistence type="predicted"/>
<keyword evidence="4" id="KW-1185">Reference proteome</keyword>
<name>A0A835BMH4_9POAL</name>
<dbReference type="InterPro" id="IPR039609">
    <property type="entry name" value="VQ_15/22"/>
</dbReference>
<sequence>MDSGNSGSLQSSSGGGADDELDSSTSSPLAALLRQQGFGGGGGGSPLIYGLQDLATPPVSSHWCSTTAARLPPAAGGGASASSPSPSLPCHGGLQASSASAAEQTATAVTAQPAAAAPPRGSRKRARASRRAPTTVFTTDTSNFRAMVQEFTGIPSPPFPSGAAPSSRYDHLFPSRSSSSCPAAFPQYLLRPFVAHKLHAAYPPPPSTSSPAPANAATAASTAAPAATAVASSDSYEPSALLRMQQDHSGVNSYLSFQSTLAAAHLDGGDAKYPSLFDDHRRVTPTSAAPRMMQDPTGFLHGVVMSSEGTRAHLRPRNGDRGDELLSGLVGVCKTTYSSSSAPPPLERIGRSQPAGVSTATPPPPPPVAMRTQGVESWVCGTSE</sequence>
<dbReference type="Pfam" id="PF05678">
    <property type="entry name" value="VQ"/>
    <property type="match status" value="1"/>
</dbReference>
<dbReference type="Gramene" id="Dexi6A01G0012950.1">
    <property type="protein sequence ID" value="Dexi6A01G0012950.1:cds"/>
    <property type="gene ID" value="Dexi6A01G0012950"/>
</dbReference>
<dbReference type="EMBL" id="JACEFO010001874">
    <property type="protein sequence ID" value="KAF8697397.1"/>
    <property type="molecule type" value="Genomic_DNA"/>
</dbReference>
<feature type="region of interest" description="Disordered" evidence="1">
    <location>
        <begin position="1"/>
        <end position="37"/>
    </location>
</feature>
<feature type="compositionally biased region" description="Low complexity" evidence="1">
    <location>
        <begin position="1"/>
        <end position="12"/>
    </location>
</feature>
<dbReference type="AlphaFoldDB" id="A0A835BMH4"/>
<dbReference type="PANTHER" id="PTHR33179:SF58">
    <property type="entry name" value="OS08G0409500 PROTEIN"/>
    <property type="match status" value="1"/>
</dbReference>
<evidence type="ECO:0000313" key="4">
    <source>
        <dbReference type="Proteomes" id="UP000636709"/>
    </source>
</evidence>
<organism evidence="3 4">
    <name type="scientific">Digitaria exilis</name>
    <dbReference type="NCBI Taxonomy" id="1010633"/>
    <lineage>
        <taxon>Eukaryota</taxon>
        <taxon>Viridiplantae</taxon>
        <taxon>Streptophyta</taxon>
        <taxon>Embryophyta</taxon>
        <taxon>Tracheophyta</taxon>
        <taxon>Spermatophyta</taxon>
        <taxon>Magnoliopsida</taxon>
        <taxon>Liliopsida</taxon>
        <taxon>Poales</taxon>
        <taxon>Poaceae</taxon>
        <taxon>PACMAD clade</taxon>
        <taxon>Panicoideae</taxon>
        <taxon>Panicodae</taxon>
        <taxon>Paniceae</taxon>
        <taxon>Anthephorinae</taxon>
        <taxon>Digitaria</taxon>
    </lineage>
</organism>